<feature type="transmembrane region" description="Helical" evidence="1">
    <location>
        <begin position="54"/>
        <end position="73"/>
    </location>
</feature>
<protein>
    <recommendedName>
        <fullName evidence="4">ABC-2 type transport system permease protein</fullName>
    </recommendedName>
</protein>
<keyword evidence="3" id="KW-1185">Reference proteome</keyword>
<evidence type="ECO:0000256" key="1">
    <source>
        <dbReference type="SAM" id="Phobius"/>
    </source>
</evidence>
<feature type="transmembrane region" description="Helical" evidence="1">
    <location>
        <begin position="127"/>
        <end position="150"/>
    </location>
</feature>
<feature type="transmembrane region" description="Helical" evidence="1">
    <location>
        <begin position="203"/>
        <end position="224"/>
    </location>
</feature>
<dbReference type="GO" id="GO:0140359">
    <property type="term" value="F:ABC-type transporter activity"/>
    <property type="evidence" value="ECO:0007669"/>
    <property type="project" value="InterPro"/>
</dbReference>
<evidence type="ECO:0000313" key="2">
    <source>
        <dbReference type="EMBL" id="GIJ47713.1"/>
    </source>
</evidence>
<dbReference type="RefSeq" id="WP_239153265.1">
    <property type="nucleotide sequence ID" value="NZ_BOPF01000017.1"/>
</dbReference>
<keyword evidence="1" id="KW-0472">Membrane</keyword>
<keyword evidence="1" id="KW-0812">Transmembrane</keyword>
<name>A0A8J4DSC0_9ACTN</name>
<feature type="transmembrane region" description="Helical" evidence="1">
    <location>
        <begin position="157"/>
        <end position="175"/>
    </location>
</feature>
<dbReference type="AlphaFoldDB" id="A0A8J4DSC0"/>
<evidence type="ECO:0008006" key="4">
    <source>
        <dbReference type="Google" id="ProtNLM"/>
    </source>
</evidence>
<dbReference type="Pfam" id="PF12730">
    <property type="entry name" value="ABC2_membrane_4"/>
    <property type="match status" value="1"/>
</dbReference>
<feature type="transmembrane region" description="Helical" evidence="1">
    <location>
        <begin position="94"/>
        <end position="115"/>
    </location>
</feature>
<dbReference type="GO" id="GO:0005886">
    <property type="term" value="C:plasma membrane"/>
    <property type="evidence" value="ECO:0007669"/>
    <property type="project" value="UniProtKB-SubCell"/>
</dbReference>
<accession>A0A8J4DSC0</accession>
<dbReference type="Proteomes" id="UP000619260">
    <property type="component" value="Unassembled WGS sequence"/>
</dbReference>
<keyword evidence="1" id="KW-1133">Transmembrane helix</keyword>
<organism evidence="2 3">
    <name type="scientific">Virgisporangium aliadipatigenens</name>
    <dbReference type="NCBI Taxonomy" id="741659"/>
    <lineage>
        <taxon>Bacteria</taxon>
        <taxon>Bacillati</taxon>
        <taxon>Actinomycetota</taxon>
        <taxon>Actinomycetes</taxon>
        <taxon>Micromonosporales</taxon>
        <taxon>Micromonosporaceae</taxon>
        <taxon>Virgisporangium</taxon>
    </lineage>
</organism>
<sequence length="237" mass="24447">MNATIAMITLRGLFGRRRFLLLFVLPVLLVALTAFAASSDVPAIEWSGTLLDALGLGAVVPLMALLVGIGVLGNEIDDGTIAHILAKPLARGEIIQAKLLVAVGASALVVVPAMFLVGELAEGPSLAFGLAVGSLLAVIVYSAIFVAISIVSSRPMIIALGYVVLWEGFLGNFVGGTRMLSVRHYALSLADSVSGSDLLTKQVSLPVSLVLAGVITVGATLLAVDRLRSYQLAGETG</sequence>
<comment type="caution">
    <text evidence="2">The sequence shown here is derived from an EMBL/GenBank/DDBJ whole genome shotgun (WGS) entry which is preliminary data.</text>
</comment>
<gene>
    <name evidence="2" type="ORF">Val02_45990</name>
</gene>
<evidence type="ECO:0000313" key="3">
    <source>
        <dbReference type="Proteomes" id="UP000619260"/>
    </source>
</evidence>
<proteinExistence type="predicted"/>
<dbReference type="EMBL" id="BOPF01000017">
    <property type="protein sequence ID" value="GIJ47713.1"/>
    <property type="molecule type" value="Genomic_DNA"/>
</dbReference>
<reference evidence="2" key="1">
    <citation type="submission" date="2021-01" db="EMBL/GenBank/DDBJ databases">
        <title>Whole genome shotgun sequence of Virgisporangium aliadipatigenens NBRC 105644.</title>
        <authorList>
            <person name="Komaki H."/>
            <person name="Tamura T."/>
        </authorList>
    </citation>
    <scope>NUCLEOTIDE SEQUENCE</scope>
    <source>
        <strain evidence="2">NBRC 105644</strain>
    </source>
</reference>